<feature type="binding site" evidence="11">
    <location>
        <position position="81"/>
    </location>
    <ligand>
        <name>Ca(2+)</name>
        <dbReference type="ChEBI" id="CHEBI:29108"/>
        <label>1</label>
    </ligand>
</feature>
<dbReference type="GO" id="GO:0036403">
    <property type="term" value="F:arachidonate 8(S)-lipoxygenase activity"/>
    <property type="evidence" value="ECO:0007669"/>
    <property type="project" value="Ensembl"/>
</dbReference>
<evidence type="ECO:0000256" key="5">
    <source>
        <dbReference type="ARBA" id="ARBA00022723"/>
    </source>
</evidence>
<dbReference type="InterPro" id="IPR000907">
    <property type="entry name" value="LipOase"/>
</dbReference>
<dbReference type="GO" id="GO:0016165">
    <property type="term" value="F:linoleate 13S-lipoxygenase activity"/>
    <property type="evidence" value="ECO:0007669"/>
    <property type="project" value="Ensembl"/>
</dbReference>
<dbReference type="GO" id="GO:0019372">
    <property type="term" value="P:lipoxygenase pathway"/>
    <property type="evidence" value="ECO:0007669"/>
    <property type="project" value="Ensembl"/>
</dbReference>
<dbReference type="GO" id="GO:0005912">
    <property type="term" value="C:adherens junction"/>
    <property type="evidence" value="ECO:0007669"/>
    <property type="project" value="Ensembl"/>
</dbReference>
<evidence type="ECO:0000256" key="13">
    <source>
        <dbReference type="PROSITE-ProRule" id="PRU00152"/>
    </source>
</evidence>
<dbReference type="GO" id="GO:0010744">
    <property type="term" value="P:positive regulation of macrophage derived foam cell differentiation"/>
    <property type="evidence" value="ECO:0007669"/>
    <property type="project" value="Ensembl"/>
</dbReference>
<comment type="pathway">
    <text evidence="2">Lipid metabolism.</text>
</comment>
<accession>G3WL78</accession>
<keyword evidence="11" id="KW-0106">Calcium</keyword>
<feature type="binding site" evidence="10">
    <location>
        <position position="362"/>
    </location>
    <ligand>
        <name>Fe cation</name>
        <dbReference type="ChEBI" id="CHEBI:24875"/>
        <note>catalytic</note>
    </ligand>
</feature>
<reference evidence="16" key="3">
    <citation type="submission" date="2025-09" db="UniProtKB">
        <authorList>
            <consortium name="Ensembl"/>
        </authorList>
    </citation>
    <scope>IDENTIFICATION</scope>
</reference>
<dbReference type="GO" id="GO:0005856">
    <property type="term" value="C:cytoskeleton"/>
    <property type="evidence" value="ECO:0007669"/>
    <property type="project" value="Ensembl"/>
</dbReference>
<comment type="subcellular location">
    <subcellularLocation>
        <location evidence="1">Cytoplasm</location>
    </subcellularLocation>
</comment>
<dbReference type="eggNOG" id="ENOG502QQSP">
    <property type="taxonomic scope" value="Eukaryota"/>
</dbReference>
<dbReference type="GO" id="GO:0034440">
    <property type="term" value="P:lipid oxidation"/>
    <property type="evidence" value="ECO:0007669"/>
    <property type="project" value="InterPro"/>
</dbReference>
<proteinExistence type="inferred from homology"/>
<dbReference type="GO" id="GO:0035360">
    <property type="term" value="P:positive regulation of peroxisome proliferator activated receptor signaling pathway"/>
    <property type="evidence" value="ECO:0007669"/>
    <property type="project" value="Ensembl"/>
</dbReference>
<dbReference type="PANTHER" id="PTHR11771">
    <property type="entry name" value="LIPOXYGENASE"/>
    <property type="match status" value="1"/>
</dbReference>
<dbReference type="GO" id="GO:0043651">
    <property type="term" value="P:linoleic acid metabolic process"/>
    <property type="evidence" value="ECO:0007669"/>
    <property type="project" value="Ensembl"/>
</dbReference>
<evidence type="ECO:0000256" key="4">
    <source>
        <dbReference type="ARBA" id="ARBA00022490"/>
    </source>
</evidence>
<dbReference type="Ensembl" id="ENSSHAT00000016317.2">
    <property type="protein sequence ID" value="ENSSHAP00000016183.2"/>
    <property type="gene ID" value="ENSSHAG00000013773.2"/>
</dbReference>
<reference evidence="16 17" key="1">
    <citation type="journal article" date="2011" name="Proc. Natl. Acad. Sci. U.S.A.">
        <title>Genetic diversity and population structure of the endangered marsupial Sarcophilus harrisii (Tasmanian devil).</title>
        <authorList>
            <person name="Miller W."/>
            <person name="Hayes V.M."/>
            <person name="Ratan A."/>
            <person name="Petersen D.C."/>
            <person name="Wittekindt N.E."/>
            <person name="Miller J."/>
            <person name="Walenz B."/>
            <person name="Knight J."/>
            <person name="Qi J."/>
            <person name="Zhao F."/>
            <person name="Wang Q."/>
            <person name="Bedoya-Reina O.C."/>
            <person name="Katiyar N."/>
            <person name="Tomsho L.P."/>
            <person name="Kasson L.M."/>
            <person name="Hardie R.A."/>
            <person name="Woodbridge P."/>
            <person name="Tindall E.A."/>
            <person name="Bertelsen M.F."/>
            <person name="Dixon D."/>
            <person name="Pyecroft S."/>
            <person name="Helgen K.M."/>
            <person name="Lesk A.M."/>
            <person name="Pringle T.H."/>
            <person name="Patterson N."/>
            <person name="Zhang Y."/>
            <person name="Kreiss A."/>
            <person name="Woods G.M."/>
            <person name="Jones M.E."/>
            <person name="Schuster S.C."/>
        </authorList>
    </citation>
    <scope>NUCLEOTIDE SEQUENCE [LARGE SCALE GENOMIC DNA]</scope>
</reference>
<dbReference type="GO" id="GO:1901696">
    <property type="term" value="P:cannabinoid biosynthetic process"/>
    <property type="evidence" value="ECO:0007669"/>
    <property type="project" value="Ensembl"/>
</dbReference>
<comment type="cofactor">
    <cofactor evidence="10">
        <name>Fe cation</name>
        <dbReference type="ChEBI" id="CHEBI:24875"/>
    </cofactor>
    <text evidence="10">Binds 1 Fe cation per subunit.</text>
</comment>
<feature type="binding site" evidence="11">
    <location>
        <position position="80"/>
    </location>
    <ligand>
        <name>Ca(2+)</name>
        <dbReference type="ChEBI" id="CHEBI:29108"/>
        <label>1</label>
    </ligand>
</feature>
<dbReference type="InterPro" id="IPR036392">
    <property type="entry name" value="PLAT/LH2_dom_sf"/>
</dbReference>
<dbReference type="GO" id="GO:0032722">
    <property type="term" value="P:positive regulation of chemokine production"/>
    <property type="evidence" value="ECO:0007669"/>
    <property type="project" value="Ensembl"/>
</dbReference>
<dbReference type="Gene3D" id="2.60.60.20">
    <property type="entry name" value="PLAT/LH2 domain"/>
    <property type="match status" value="1"/>
</dbReference>
<keyword evidence="8 10" id="KW-0408">Iron</keyword>
<dbReference type="GO" id="GO:0005506">
    <property type="term" value="F:iron ion binding"/>
    <property type="evidence" value="ECO:0007669"/>
    <property type="project" value="Ensembl"/>
</dbReference>
<evidence type="ECO:0000256" key="6">
    <source>
        <dbReference type="ARBA" id="ARBA00022964"/>
    </source>
</evidence>
<evidence type="ECO:0000256" key="2">
    <source>
        <dbReference type="ARBA" id="ARBA00005189"/>
    </source>
</evidence>
<keyword evidence="7" id="KW-0560">Oxidoreductase</keyword>
<protein>
    <submittedName>
        <fullName evidence="16">Arachidonate 15-lipoxygenase type B</fullName>
    </submittedName>
</protein>
<dbReference type="PROSITE" id="PS00081">
    <property type="entry name" value="LIPOXYGENASE_2"/>
    <property type="match status" value="1"/>
</dbReference>
<dbReference type="GO" id="GO:1990136">
    <property type="term" value="F:linoleate 9S-lipoxygenase activity"/>
    <property type="evidence" value="ECO:0007669"/>
    <property type="project" value="Ensembl"/>
</dbReference>
<evidence type="ECO:0000259" key="14">
    <source>
        <dbReference type="PROSITE" id="PS50095"/>
    </source>
</evidence>
<feature type="binding site" evidence="10">
    <location>
        <position position="542"/>
    </location>
    <ligand>
        <name>Fe cation</name>
        <dbReference type="ChEBI" id="CHEBI:24875"/>
        <note>catalytic</note>
    </ligand>
</feature>
<comment type="caution">
    <text evidence="13">Lacks conserved residue(s) required for the propagation of feature annotation.</text>
</comment>
<evidence type="ECO:0000256" key="1">
    <source>
        <dbReference type="ARBA" id="ARBA00004496"/>
    </source>
</evidence>
<dbReference type="GO" id="GO:0045618">
    <property type="term" value="P:positive regulation of keratinocyte differentiation"/>
    <property type="evidence" value="ECO:0007669"/>
    <property type="project" value="Ensembl"/>
</dbReference>
<comment type="similarity">
    <text evidence="3">Belongs to the lipoxygenase family.</text>
</comment>
<dbReference type="PRINTS" id="PR00087">
    <property type="entry name" value="LIPOXYGENASE"/>
</dbReference>
<dbReference type="PROSITE" id="PS50095">
    <property type="entry name" value="PLAT"/>
    <property type="match status" value="1"/>
</dbReference>
<sequence>MAIYIVRVSTGSFLGVVSWDNISISLLGTEGESLPLKLGNFGKDFNQGVVSKKKSDSDLIPNSLSLVQLCLPKSSSLNPDAWFCQELQLISPKNPPLHFPCYQWLEGTESLVLREGAAKVIWAESSPILLEQRLIFFPIFIFSVARWSEYFPGLPHCLDAKNLKELDPNLRSLTTGRLSFCSQMGLKMKGMLDRKGPWESMDEISEIFWCIHKAKYVAEHWQDDEFFASQFLNGLNPVLIQCCHSLPDNFPVTNNMVAPLLGPGTSLQEELEKGSLYLVDHSLLSGLSPGLIDGRPQYVAAPMTLLHQKPDGGPLLPIAIQLNQTPGPNNPIFLPSDSEEDWLLAKTWVRNSEFLVHEMVTHLLCTHFISEVFAIATMRQLPMCHPVFKLLIPHFHFTFHINTIGRTDLFKPGGLIDKSTALGHLGCLELVARGMKILTYRSLCLPHNLADRGVQGLANYHYRDDGLQIWDAVERFVSNIIDIYYPEDRSVSQDSELQAWVQEIFMEGFLGQECSGIPTCLETLQDLVQFLTMIIFNSSAQHAAVNSGQFDFSAWVPNIPTSMRLPPPITKGTADFLGSLGDVSTACHALILFWVVSDQDRDMRLLGTYPEVHFTEEAPKQSIAAFQSRLVQISQDIQERNKGLDLPYTYLDPLHIENSVAI</sequence>
<dbReference type="STRING" id="9305.ENSSHAP00000016183"/>
<feature type="binding site" evidence="11">
    <location>
        <position position="15"/>
    </location>
    <ligand>
        <name>Ca(2+)</name>
        <dbReference type="ChEBI" id="CHEBI:29108"/>
        <label>1</label>
    </ligand>
</feature>
<dbReference type="Pfam" id="PF01477">
    <property type="entry name" value="PLAT"/>
    <property type="match status" value="1"/>
</dbReference>
<dbReference type="PROSITE" id="PS51393">
    <property type="entry name" value="LIPOXYGENASE_3"/>
    <property type="match status" value="1"/>
</dbReference>
<dbReference type="InterPro" id="IPR020834">
    <property type="entry name" value="LipOase_CS"/>
</dbReference>
<dbReference type="InterPro" id="IPR013819">
    <property type="entry name" value="LipOase_C"/>
</dbReference>
<dbReference type="Gene3D" id="3.10.450.60">
    <property type="match status" value="1"/>
</dbReference>
<evidence type="ECO:0000256" key="8">
    <source>
        <dbReference type="ARBA" id="ARBA00023004"/>
    </source>
</evidence>
<keyword evidence="5 10" id="KW-0479">Metal-binding</keyword>
<dbReference type="GO" id="GO:0045926">
    <property type="term" value="P:negative regulation of growth"/>
    <property type="evidence" value="ECO:0007669"/>
    <property type="project" value="Ensembl"/>
</dbReference>
<dbReference type="GO" id="GO:0019369">
    <property type="term" value="P:arachidonate metabolic process"/>
    <property type="evidence" value="ECO:0007669"/>
    <property type="project" value="Ensembl"/>
</dbReference>
<dbReference type="InterPro" id="IPR001024">
    <property type="entry name" value="PLAT/LH2_dom"/>
</dbReference>
<evidence type="ECO:0000313" key="16">
    <source>
        <dbReference type="Ensembl" id="ENSSHAP00000016183.2"/>
    </source>
</evidence>
<feature type="binding site" evidence="10">
    <location>
        <position position="367"/>
    </location>
    <ligand>
        <name>Fe cation</name>
        <dbReference type="ChEBI" id="CHEBI:24875"/>
        <note>catalytic</note>
    </ligand>
</feature>
<gene>
    <name evidence="16" type="primary">ALOX15B</name>
</gene>
<evidence type="ECO:0000313" key="17">
    <source>
        <dbReference type="Proteomes" id="UP000007648"/>
    </source>
</evidence>
<dbReference type="GO" id="GO:0008285">
    <property type="term" value="P:negative regulation of cell population proliferation"/>
    <property type="evidence" value="ECO:0007669"/>
    <property type="project" value="Ensembl"/>
</dbReference>
<dbReference type="InParanoid" id="G3WL78"/>
<dbReference type="FunCoup" id="G3WL78">
    <property type="interactions" value="162"/>
</dbReference>
<evidence type="ECO:0000256" key="3">
    <source>
        <dbReference type="ARBA" id="ARBA00009419"/>
    </source>
</evidence>
<dbReference type="Gene3D" id="1.20.245.10">
    <property type="entry name" value="Lipoxygenase-1, Domain 5"/>
    <property type="match status" value="1"/>
</dbReference>
<organism evidence="16 17">
    <name type="scientific">Sarcophilus harrisii</name>
    <name type="common">Tasmanian devil</name>
    <name type="synonym">Sarcophilus laniarius</name>
    <dbReference type="NCBI Taxonomy" id="9305"/>
    <lineage>
        <taxon>Eukaryota</taxon>
        <taxon>Metazoa</taxon>
        <taxon>Chordata</taxon>
        <taxon>Craniata</taxon>
        <taxon>Vertebrata</taxon>
        <taxon>Euteleostomi</taxon>
        <taxon>Mammalia</taxon>
        <taxon>Metatheria</taxon>
        <taxon>Dasyuromorphia</taxon>
        <taxon>Dasyuridae</taxon>
        <taxon>Sarcophilus</taxon>
    </lineage>
</organism>
<dbReference type="SMART" id="SM00308">
    <property type="entry name" value="LH2"/>
    <property type="match status" value="1"/>
</dbReference>
<dbReference type="GO" id="GO:0045786">
    <property type="term" value="P:negative regulation of cell cycle"/>
    <property type="evidence" value="ECO:0007669"/>
    <property type="project" value="Ensembl"/>
</dbReference>
<dbReference type="GO" id="GO:0071926">
    <property type="term" value="P:endocannabinoid signaling pathway"/>
    <property type="evidence" value="ECO:0007669"/>
    <property type="project" value="Ensembl"/>
</dbReference>
<evidence type="ECO:0000256" key="12">
    <source>
        <dbReference type="PIRSR" id="PIRSR601885-3"/>
    </source>
</evidence>
<dbReference type="FunFam" id="1.20.245.10:FF:000001">
    <property type="entry name" value="Arachidonate 5-lipoxygenase a"/>
    <property type="match status" value="1"/>
</dbReference>
<dbReference type="PRINTS" id="PR00467">
    <property type="entry name" value="MAMLPOXGNASE"/>
</dbReference>
<feature type="domain" description="Lipoxygenase" evidence="15">
    <location>
        <begin position="119"/>
        <end position="662"/>
    </location>
</feature>
<evidence type="ECO:0000256" key="7">
    <source>
        <dbReference type="ARBA" id="ARBA00023002"/>
    </source>
</evidence>
<evidence type="ECO:0000256" key="9">
    <source>
        <dbReference type="ARBA" id="ARBA00023098"/>
    </source>
</evidence>
<keyword evidence="6" id="KW-0223">Dioxygenase</keyword>
<dbReference type="GO" id="GO:0005925">
    <property type="term" value="C:focal adhesion"/>
    <property type="evidence" value="ECO:0007669"/>
    <property type="project" value="Ensembl"/>
</dbReference>
<feature type="domain" description="PLAT" evidence="14">
    <location>
        <begin position="2"/>
        <end position="119"/>
    </location>
</feature>
<name>G3WL78_SARHA</name>
<dbReference type="InterPro" id="IPR001885">
    <property type="entry name" value="LipOase_mml"/>
</dbReference>
<dbReference type="GO" id="GO:0005886">
    <property type="term" value="C:plasma membrane"/>
    <property type="evidence" value="ECO:0007669"/>
    <property type="project" value="Ensembl"/>
</dbReference>
<keyword evidence="4" id="KW-0963">Cytoplasm</keyword>
<dbReference type="GO" id="GO:2001303">
    <property type="term" value="P:lipoxin A4 biosynthetic process"/>
    <property type="evidence" value="ECO:0007669"/>
    <property type="project" value="Ensembl"/>
</dbReference>
<reference evidence="16" key="2">
    <citation type="submission" date="2025-08" db="UniProtKB">
        <authorList>
            <consortium name="Ensembl"/>
        </authorList>
    </citation>
    <scope>IDENTIFICATION</scope>
</reference>
<dbReference type="GO" id="GO:0005509">
    <property type="term" value="F:calcium ion binding"/>
    <property type="evidence" value="ECO:0007669"/>
    <property type="project" value="Ensembl"/>
</dbReference>
<feature type="binding site" evidence="11">
    <location>
        <position position="40"/>
    </location>
    <ligand>
        <name>Ca(2+)</name>
        <dbReference type="ChEBI" id="CHEBI:29108"/>
        <label>2</label>
    </ligand>
</feature>
<dbReference type="AlphaFoldDB" id="G3WL78"/>
<dbReference type="Pfam" id="PF00305">
    <property type="entry name" value="Lipoxygenase"/>
    <property type="match status" value="1"/>
</dbReference>
<dbReference type="GO" id="GO:0050473">
    <property type="term" value="F:arachidonate 15-lipoxygenase activity"/>
    <property type="evidence" value="ECO:0007669"/>
    <property type="project" value="Ensembl"/>
</dbReference>
<evidence type="ECO:0000256" key="11">
    <source>
        <dbReference type="PIRSR" id="PIRSR601885-2"/>
    </source>
</evidence>
<feature type="binding site" evidence="10">
    <location>
        <position position="662"/>
    </location>
    <ligand>
        <name>Fe cation</name>
        <dbReference type="ChEBI" id="CHEBI:24875"/>
        <note>catalytic</note>
    </ligand>
</feature>
<dbReference type="InterPro" id="IPR036226">
    <property type="entry name" value="LipOase_C_sf"/>
</dbReference>
<evidence type="ECO:0000256" key="10">
    <source>
        <dbReference type="PIRSR" id="PIRSR601885-1"/>
    </source>
</evidence>
<dbReference type="SUPFAM" id="SSF48484">
    <property type="entry name" value="Lipoxigenase"/>
    <property type="match status" value="1"/>
</dbReference>
<evidence type="ECO:0000259" key="15">
    <source>
        <dbReference type="PROSITE" id="PS51393"/>
    </source>
</evidence>
<keyword evidence="17" id="KW-1185">Reference proteome</keyword>
<dbReference type="GO" id="GO:0006644">
    <property type="term" value="P:phospholipid metabolic process"/>
    <property type="evidence" value="ECO:0007669"/>
    <property type="project" value="Ensembl"/>
</dbReference>
<feature type="site" description="Essential for stabilizing binding to COTL1" evidence="12">
    <location>
        <position position="104"/>
    </location>
</feature>
<dbReference type="Proteomes" id="UP000007648">
    <property type="component" value="Unassembled WGS sequence"/>
</dbReference>
<dbReference type="SUPFAM" id="SSF49723">
    <property type="entry name" value="Lipase/lipooxygenase domain (PLAT/LH2 domain)"/>
    <property type="match status" value="1"/>
</dbReference>
<dbReference type="GO" id="GO:0005829">
    <property type="term" value="C:cytosol"/>
    <property type="evidence" value="ECO:0007669"/>
    <property type="project" value="Ensembl"/>
</dbReference>
<dbReference type="GeneTree" id="ENSGT00940000161510"/>
<keyword evidence="9" id="KW-0443">Lipid metabolism</keyword>